<accession>A0AC34GV82</accession>
<organism evidence="1 2">
    <name type="scientific">Panagrolaimus sp. ES5</name>
    <dbReference type="NCBI Taxonomy" id="591445"/>
    <lineage>
        <taxon>Eukaryota</taxon>
        <taxon>Metazoa</taxon>
        <taxon>Ecdysozoa</taxon>
        <taxon>Nematoda</taxon>
        <taxon>Chromadorea</taxon>
        <taxon>Rhabditida</taxon>
        <taxon>Tylenchina</taxon>
        <taxon>Panagrolaimomorpha</taxon>
        <taxon>Panagrolaimoidea</taxon>
        <taxon>Panagrolaimidae</taxon>
        <taxon>Panagrolaimus</taxon>
    </lineage>
</organism>
<evidence type="ECO:0000313" key="2">
    <source>
        <dbReference type="WBParaSite" id="ES5_v2.g8553.t1"/>
    </source>
</evidence>
<proteinExistence type="predicted"/>
<evidence type="ECO:0000313" key="1">
    <source>
        <dbReference type="Proteomes" id="UP000887579"/>
    </source>
</evidence>
<dbReference type="WBParaSite" id="ES5_v2.g8553.t1">
    <property type="protein sequence ID" value="ES5_v2.g8553.t1"/>
    <property type="gene ID" value="ES5_v2.g8553"/>
</dbReference>
<reference evidence="2" key="1">
    <citation type="submission" date="2022-11" db="UniProtKB">
        <authorList>
            <consortium name="WormBaseParasite"/>
        </authorList>
    </citation>
    <scope>IDENTIFICATION</scope>
</reference>
<name>A0AC34GV82_9BILA</name>
<sequence>MTENEYQIGDYVYIEQDSSQPYLIRRIEEMQRVSNEVGTLCKVTCFYRRRDIPVDLLKLPDKIDSIKTTHKHFLFSSSKNQQSDAIVENEIAGGNGEVKDDDMKVEETNKRQFGGLPSGAEDLSPEDLHCLQQHELFMSRQLETLPAKNIRGKCCVVFLSDIDTPEMYIKNDDQFFYSLIYDKSNETLVSDKRAVSIGAEHQAIIDEPNSIVLKKLTEERKRKGYAKNDIEDEPPQKKVPPPSSINNVPVLPNETLIFHPHHDLQNSEIDQFLILSKAVGTFARAFDVPSVTKIPTLHVAAAAASRDTTHLHALSLLHHSDYNIAKAAKYLVPPVKLYNKDNELIMSSPSPLLCRDELEYWSPAESHIFAEALEKCNKDFHEIRQNYLPWKSEKDIIEYYYMYKTSDRYAQYRKPKKESLYQGKLKHVYILPYTKPSSSLIHDLSAAIETDKVTSLIPCESCSMNESNNWYEWGPREQKMRLCQECWNCWKKRGGLKRPHESERYYYKDFTTVTKPVFDFSIPQKPRSSNSVSIFGINGSNSAAAYIPPTISTLALNKAGKTFYFHSTILYKLARKLAAKNVFNPRKSGRNPFKELNGRAIMDYLFDRDPVSFIQHVRKNFGVSCITPSFIELVAKHCRSTPPSTPPNNNNNNIVNPKLNPVNNAPIPEVTAESSSLASLGTHTDTLSSAKGPITPKVQKVLNVNAIMEEKTQSIEAKTPNVTATAKPQQPQPETNDIKDAANGAIKGGGVQLVSDATTHVYSEKVINQEEFDKKHGFRRVNLSLLRVLEGHYHQVLKWNLPQWGGFFKSRLPIIEWLPSYDFRNDILSDIIGGLMVSIMSIPQGLAYGFLVGLPPIFGLYSSIIGPLVYAILGTSKHASPGAFAILALMVGSVVEQLRSDSIDFVPSEMNQTVDILCCSENKSQPLNLDDGPDPEVLAIVSCVTFMTGIIQILLGMLNAGLLAVWLSDHLVQGLTSGAAIHVLTSQLKSMTGIPNLPKTSDTHGIIKFYTCFFNNIQNIRAPETICSLICVFCLVFSKEFLDKVFSKWMKIKVPMELFVVVFSTLLNYTATDTKYDFGLREVGKVTSGMHMPFFPGFQYADKVLGTSFSIAIISFVIHIALAKLISKKERYPLNPNQEWLALGTMNTVGSFFGCFAGGSSLSRTMTQFKLKTKSQLSTVVCACVLLGVVYGLSFCFYYLPLPVLSCIVVVALKDLLVQTFQSFLLFRQSFIDFLIWFVTFMSVVLVNVNTGLILGVAFALLTVVFRSQWPESSLLGRIPGTCDFKGKLHYKDAEEVSGIFVFRFDAPLYFANAELFLNRIRDIVNIQPFVIAVDLKKKTTKEMAIHEKQSKRELKEKNQNNSIRNIPTVREPLIPEKKSEIELVYRGSRRQESKSQKAIDSQTTPNLEEAPDTNTTEGDVHITHIVVDCSSFPYIDLMGLDALAQVHNEFAVLSIQVYFACCKVSVRQLFEHTDFYKKVPKTHLFVSVWDAVNQAQKDRSVMCKDEEINLNVELPQSTNSLKIAAAAPVGATTTTKATSKPKEAVDAASKQPNAGQQGKLKTAIE</sequence>
<protein>
    <submittedName>
        <fullName evidence="2">STAS domain-containing protein</fullName>
    </submittedName>
</protein>
<dbReference type="Proteomes" id="UP000887579">
    <property type="component" value="Unplaced"/>
</dbReference>